<feature type="region of interest" description="Disordered" evidence="6">
    <location>
        <begin position="865"/>
        <end position="974"/>
    </location>
</feature>
<dbReference type="CDD" id="cd05123">
    <property type="entry name" value="STKc_AGC"/>
    <property type="match status" value="1"/>
</dbReference>
<feature type="region of interest" description="Disordered" evidence="6">
    <location>
        <begin position="217"/>
        <end position="261"/>
    </location>
</feature>
<dbReference type="GO" id="GO:0005524">
    <property type="term" value="F:ATP binding"/>
    <property type="evidence" value="ECO:0007669"/>
    <property type="project" value="UniProtKB-KW"/>
</dbReference>
<keyword evidence="4" id="KW-0418">Kinase</keyword>
<name>A0A9P5MY22_9AGAM</name>
<feature type="region of interest" description="Disordered" evidence="6">
    <location>
        <begin position="816"/>
        <end position="853"/>
    </location>
</feature>
<dbReference type="PROSITE" id="PS51285">
    <property type="entry name" value="AGC_KINASE_CTER"/>
    <property type="match status" value="1"/>
</dbReference>
<feature type="compositionally biased region" description="Polar residues" evidence="6">
    <location>
        <begin position="1011"/>
        <end position="1021"/>
    </location>
</feature>
<dbReference type="AlphaFoldDB" id="A0A9P5MY22"/>
<dbReference type="GO" id="GO:0004674">
    <property type="term" value="F:protein serine/threonine kinase activity"/>
    <property type="evidence" value="ECO:0007669"/>
    <property type="project" value="UniProtKB-KW"/>
</dbReference>
<dbReference type="OrthoDB" id="63267at2759"/>
<keyword evidence="3" id="KW-0547">Nucleotide-binding</keyword>
<dbReference type="SMART" id="SM00133">
    <property type="entry name" value="S_TK_X"/>
    <property type="match status" value="1"/>
</dbReference>
<keyword evidence="5" id="KW-0067">ATP-binding</keyword>
<feature type="domain" description="Protein kinase" evidence="7">
    <location>
        <begin position="481"/>
        <end position="771"/>
    </location>
</feature>
<dbReference type="SMART" id="SM00220">
    <property type="entry name" value="S_TKc"/>
    <property type="match status" value="1"/>
</dbReference>
<dbReference type="Pfam" id="PF00069">
    <property type="entry name" value="Pkinase"/>
    <property type="match status" value="1"/>
</dbReference>
<feature type="compositionally biased region" description="Polar residues" evidence="6">
    <location>
        <begin position="217"/>
        <end position="240"/>
    </location>
</feature>
<evidence type="ECO:0000256" key="1">
    <source>
        <dbReference type="ARBA" id="ARBA00022527"/>
    </source>
</evidence>
<feature type="compositionally biased region" description="Acidic residues" evidence="6">
    <location>
        <begin position="816"/>
        <end position="831"/>
    </location>
</feature>
<dbReference type="PROSITE" id="PS50011">
    <property type="entry name" value="PROTEIN_KINASE_DOM"/>
    <property type="match status" value="1"/>
</dbReference>
<feature type="compositionally biased region" description="Polar residues" evidence="6">
    <location>
        <begin position="834"/>
        <end position="845"/>
    </location>
</feature>
<sequence length="1157" mass="127524">MTTTGERQPRPSRRQVLRVEAQDGPWTVSVAENHHRPSSYTLYVKTPTHNLTLSRTVRELVELDHKLHDAHPSVSRPALPIVPPQPTKRKSVILNTLSRLASPVSKPTGARNNASHFFTTSPVPSPLPTPAVSPKVEIADPFFDDLGAVAVGASNSANLTITGLAAYLTTLSNDQVFRQARPWKRFVRVRTDDLESVRVERAFRRVRSDVAMHITSPSTVNATMHSSSVLHNAKRSGTNHEPQEAETHEKDDSSTQDTESSFLLDNSEGVHSPVLHDTASTSVSARSVIEIEASDDGSSSSPNGVARPPVDHVVDPVPSTPVPTEHPSRIPNSQSTDPDKVSRLSSVYNLSSTSVGVSGAETTSLRSDIAVHLTPTSAVDVIMHSSSVLHGMRHAETDHESREEVYQWDDWSVRDTNQTPSLVSSSYICRQRLHDTASISALTNSEIEFGFSDSGSIARPTSPSPSPMSSFTARKVRMSDFEMIRMLGKGCAGKVLLVRHKGSSRLYALKAITKRHVLAHQELQHTLTEQAVLRRMAAEGIDPFVVKLWWSFHDKENLFLVMDFHPGGDLATQLARWGRLGRDRARFYAAEIVEGVEGLHTTGVVYRDLKPENILIAADGHIVLTDFGLSKEFPRRSAPYPTPGTPPIAGAPYWMKDKELATPWPPRHADSTSTFCGTAEYLAPEVIQGLPYSYGVDWWSFGTMLYEMLTGTTPFWADNHSDMYVRVLQDELQFPDDRAMDPDTKGLIRGLLQRNPALRITEPRIKRHPYFSMIDWSHVYYKRYIPPYIPPIDPSNASDTQNFDETFLDMEPVINDENDLDTDQEPTDGEDSVATPSQLRSSSAHPPNDPVDVFDEYWYEGQHSVIIDAPGKEEEDRDVTGRSIEDIPAPAEPPISPVKAIAKAAAAASTGPDIHHKGSKMASVPTTHGQRSSRQRNRREKSGIPELDGDFQDTNDEDDWDFIEADGEDRNGVRGRRQGLFARGVIDRYKLAVFRKGSTPNRTGPGGATGLSGSRSPSPTANVRRGRTSAIPFFRRPPKSFLRPESPPSKSPAKLLTMRYYRTSATLSTVPSLESVRATPGQPSLKSRESTVSVGSPGSSSGASTNGDARAASDVDVIETVRLSDVLADEDKKHHHKNDKKLKRAPAKMLSLFGSPR</sequence>
<dbReference type="Gene3D" id="1.10.510.10">
    <property type="entry name" value="Transferase(Phosphotransferase) domain 1"/>
    <property type="match status" value="1"/>
</dbReference>
<dbReference type="PROSITE" id="PS00108">
    <property type="entry name" value="PROTEIN_KINASE_ST"/>
    <property type="match status" value="1"/>
</dbReference>
<proteinExistence type="predicted"/>
<keyword evidence="2" id="KW-0808">Transferase</keyword>
<feature type="region of interest" description="Disordered" evidence="6">
    <location>
        <begin position="102"/>
        <end position="122"/>
    </location>
</feature>
<evidence type="ECO:0000256" key="6">
    <source>
        <dbReference type="SAM" id="MobiDB-lite"/>
    </source>
</evidence>
<feature type="compositionally biased region" description="Basic residues" evidence="6">
    <location>
        <begin position="1133"/>
        <end position="1146"/>
    </location>
</feature>
<dbReference type="Proteomes" id="UP000759537">
    <property type="component" value="Unassembled WGS sequence"/>
</dbReference>
<evidence type="ECO:0000256" key="3">
    <source>
        <dbReference type="ARBA" id="ARBA00022741"/>
    </source>
</evidence>
<dbReference type="InterPro" id="IPR000961">
    <property type="entry name" value="AGC-kinase_C"/>
</dbReference>
<feature type="compositionally biased region" description="Acidic residues" evidence="6">
    <location>
        <begin position="947"/>
        <end position="967"/>
    </location>
</feature>
<feature type="region of interest" description="Disordered" evidence="6">
    <location>
        <begin position="1069"/>
        <end position="1157"/>
    </location>
</feature>
<evidence type="ECO:0000256" key="2">
    <source>
        <dbReference type="ARBA" id="ARBA00022679"/>
    </source>
</evidence>
<evidence type="ECO:0000256" key="5">
    <source>
        <dbReference type="ARBA" id="ARBA00022840"/>
    </source>
</evidence>
<evidence type="ECO:0000259" key="7">
    <source>
        <dbReference type="PROSITE" id="PS50011"/>
    </source>
</evidence>
<evidence type="ECO:0000256" key="4">
    <source>
        <dbReference type="ARBA" id="ARBA00022777"/>
    </source>
</evidence>
<protein>
    <recommendedName>
        <fullName evidence="11">Kinase-like protein</fullName>
    </recommendedName>
</protein>
<evidence type="ECO:0000259" key="8">
    <source>
        <dbReference type="PROSITE" id="PS51285"/>
    </source>
</evidence>
<organism evidence="9 10">
    <name type="scientific">Russula ochroleuca</name>
    <dbReference type="NCBI Taxonomy" id="152965"/>
    <lineage>
        <taxon>Eukaryota</taxon>
        <taxon>Fungi</taxon>
        <taxon>Dikarya</taxon>
        <taxon>Basidiomycota</taxon>
        <taxon>Agaricomycotina</taxon>
        <taxon>Agaricomycetes</taxon>
        <taxon>Russulales</taxon>
        <taxon>Russulaceae</taxon>
        <taxon>Russula</taxon>
    </lineage>
</organism>
<feature type="region of interest" description="Disordered" evidence="6">
    <location>
        <begin position="994"/>
        <end position="1057"/>
    </location>
</feature>
<evidence type="ECO:0000313" key="9">
    <source>
        <dbReference type="EMBL" id="KAF8481666.1"/>
    </source>
</evidence>
<dbReference type="PANTHER" id="PTHR24351">
    <property type="entry name" value="RIBOSOMAL PROTEIN S6 KINASE"/>
    <property type="match status" value="1"/>
</dbReference>
<feature type="compositionally biased region" description="Low complexity" evidence="6">
    <location>
        <begin position="1090"/>
        <end position="1107"/>
    </location>
</feature>
<keyword evidence="1" id="KW-0723">Serine/threonine-protein kinase</keyword>
<dbReference type="FunFam" id="3.30.200.20:FF:000743">
    <property type="entry name" value="Non-specific serine/threonine protein kinase"/>
    <property type="match status" value="1"/>
</dbReference>
<feature type="compositionally biased region" description="Basic and acidic residues" evidence="6">
    <location>
        <begin position="870"/>
        <end position="885"/>
    </location>
</feature>
<evidence type="ECO:0000313" key="10">
    <source>
        <dbReference type="Proteomes" id="UP000759537"/>
    </source>
</evidence>
<feature type="compositionally biased region" description="Low complexity" evidence="6">
    <location>
        <begin position="897"/>
        <end position="908"/>
    </location>
</feature>
<comment type="caution">
    <text evidence="9">The sequence shown here is derived from an EMBL/GenBank/DDBJ whole genome shotgun (WGS) entry which is preliminary data.</text>
</comment>
<feature type="domain" description="AGC-kinase C-terminal" evidence="8">
    <location>
        <begin position="772"/>
        <end position="842"/>
    </location>
</feature>
<feature type="region of interest" description="Disordered" evidence="6">
    <location>
        <begin position="293"/>
        <end position="341"/>
    </location>
</feature>
<reference evidence="9" key="2">
    <citation type="journal article" date="2020" name="Nat. Commun.">
        <title>Large-scale genome sequencing of mycorrhizal fungi provides insights into the early evolution of symbiotic traits.</title>
        <authorList>
            <person name="Miyauchi S."/>
            <person name="Kiss E."/>
            <person name="Kuo A."/>
            <person name="Drula E."/>
            <person name="Kohler A."/>
            <person name="Sanchez-Garcia M."/>
            <person name="Morin E."/>
            <person name="Andreopoulos B."/>
            <person name="Barry K.W."/>
            <person name="Bonito G."/>
            <person name="Buee M."/>
            <person name="Carver A."/>
            <person name="Chen C."/>
            <person name="Cichocki N."/>
            <person name="Clum A."/>
            <person name="Culley D."/>
            <person name="Crous P.W."/>
            <person name="Fauchery L."/>
            <person name="Girlanda M."/>
            <person name="Hayes R.D."/>
            <person name="Keri Z."/>
            <person name="LaButti K."/>
            <person name="Lipzen A."/>
            <person name="Lombard V."/>
            <person name="Magnuson J."/>
            <person name="Maillard F."/>
            <person name="Murat C."/>
            <person name="Nolan M."/>
            <person name="Ohm R.A."/>
            <person name="Pangilinan J."/>
            <person name="Pereira M.F."/>
            <person name="Perotto S."/>
            <person name="Peter M."/>
            <person name="Pfister S."/>
            <person name="Riley R."/>
            <person name="Sitrit Y."/>
            <person name="Stielow J.B."/>
            <person name="Szollosi G."/>
            <person name="Zifcakova L."/>
            <person name="Stursova M."/>
            <person name="Spatafora J.W."/>
            <person name="Tedersoo L."/>
            <person name="Vaario L.M."/>
            <person name="Yamada A."/>
            <person name="Yan M."/>
            <person name="Wang P."/>
            <person name="Xu J."/>
            <person name="Bruns T."/>
            <person name="Baldrian P."/>
            <person name="Vilgalys R."/>
            <person name="Dunand C."/>
            <person name="Henrissat B."/>
            <person name="Grigoriev I.V."/>
            <person name="Hibbett D."/>
            <person name="Nagy L.G."/>
            <person name="Martin F.M."/>
        </authorList>
    </citation>
    <scope>NUCLEOTIDE SEQUENCE</scope>
    <source>
        <strain evidence="9">Prilba</strain>
    </source>
</reference>
<dbReference type="InterPro" id="IPR008271">
    <property type="entry name" value="Ser/Thr_kinase_AS"/>
</dbReference>
<keyword evidence="10" id="KW-1185">Reference proteome</keyword>
<dbReference type="EMBL" id="WHVB01000006">
    <property type="protein sequence ID" value="KAF8481666.1"/>
    <property type="molecule type" value="Genomic_DNA"/>
</dbReference>
<evidence type="ECO:0008006" key="11">
    <source>
        <dbReference type="Google" id="ProtNLM"/>
    </source>
</evidence>
<dbReference type="InterPro" id="IPR000719">
    <property type="entry name" value="Prot_kinase_dom"/>
</dbReference>
<feature type="compositionally biased region" description="Basic and acidic residues" evidence="6">
    <location>
        <begin position="241"/>
        <end position="253"/>
    </location>
</feature>
<dbReference type="SUPFAM" id="SSF56112">
    <property type="entry name" value="Protein kinase-like (PK-like)"/>
    <property type="match status" value="1"/>
</dbReference>
<reference evidence="9" key="1">
    <citation type="submission" date="2019-10" db="EMBL/GenBank/DDBJ databases">
        <authorList>
            <consortium name="DOE Joint Genome Institute"/>
            <person name="Kuo A."/>
            <person name="Miyauchi S."/>
            <person name="Kiss E."/>
            <person name="Drula E."/>
            <person name="Kohler A."/>
            <person name="Sanchez-Garcia M."/>
            <person name="Andreopoulos B."/>
            <person name="Barry K.W."/>
            <person name="Bonito G."/>
            <person name="Buee M."/>
            <person name="Carver A."/>
            <person name="Chen C."/>
            <person name="Cichocki N."/>
            <person name="Clum A."/>
            <person name="Culley D."/>
            <person name="Crous P.W."/>
            <person name="Fauchery L."/>
            <person name="Girlanda M."/>
            <person name="Hayes R."/>
            <person name="Keri Z."/>
            <person name="LaButti K."/>
            <person name="Lipzen A."/>
            <person name="Lombard V."/>
            <person name="Magnuson J."/>
            <person name="Maillard F."/>
            <person name="Morin E."/>
            <person name="Murat C."/>
            <person name="Nolan M."/>
            <person name="Ohm R."/>
            <person name="Pangilinan J."/>
            <person name="Pereira M."/>
            <person name="Perotto S."/>
            <person name="Peter M."/>
            <person name="Riley R."/>
            <person name="Sitrit Y."/>
            <person name="Stielow B."/>
            <person name="Szollosi G."/>
            <person name="Zifcakova L."/>
            <person name="Stursova M."/>
            <person name="Spatafora J.W."/>
            <person name="Tedersoo L."/>
            <person name="Vaario L.-M."/>
            <person name="Yamada A."/>
            <person name="Yan M."/>
            <person name="Wang P."/>
            <person name="Xu J."/>
            <person name="Bruns T."/>
            <person name="Baldrian P."/>
            <person name="Vilgalys R."/>
            <person name="Henrissat B."/>
            <person name="Grigoriev I.V."/>
            <person name="Hibbett D."/>
            <person name="Nagy L.G."/>
            <person name="Martin F.M."/>
        </authorList>
    </citation>
    <scope>NUCLEOTIDE SEQUENCE</scope>
    <source>
        <strain evidence="9">Prilba</strain>
    </source>
</reference>
<gene>
    <name evidence="9" type="ORF">DFH94DRAFT_404157</name>
</gene>
<dbReference type="InterPro" id="IPR045270">
    <property type="entry name" value="STKc_AGC"/>
</dbReference>
<dbReference type="InterPro" id="IPR011009">
    <property type="entry name" value="Kinase-like_dom_sf"/>
</dbReference>
<accession>A0A9P5MY22</accession>
<dbReference type="Gene3D" id="3.30.200.20">
    <property type="entry name" value="Phosphorylase Kinase, domain 1"/>
    <property type="match status" value="1"/>
</dbReference>